<keyword evidence="2" id="KW-1185">Reference proteome</keyword>
<gene>
    <name evidence="1" type="ORF">HPB49_010402</name>
</gene>
<proteinExistence type="predicted"/>
<dbReference type="Proteomes" id="UP000821865">
    <property type="component" value="Chromosome 9"/>
</dbReference>
<dbReference type="EMBL" id="CM023478">
    <property type="protein sequence ID" value="KAH7933222.1"/>
    <property type="molecule type" value="Genomic_DNA"/>
</dbReference>
<accession>A0ACB8C306</accession>
<organism evidence="1 2">
    <name type="scientific">Dermacentor silvarum</name>
    <name type="common">Tick</name>
    <dbReference type="NCBI Taxonomy" id="543639"/>
    <lineage>
        <taxon>Eukaryota</taxon>
        <taxon>Metazoa</taxon>
        <taxon>Ecdysozoa</taxon>
        <taxon>Arthropoda</taxon>
        <taxon>Chelicerata</taxon>
        <taxon>Arachnida</taxon>
        <taxon>Acari</taxon>
        <taxon>Parasitiformes</taxon>
        <taxon>Ixodida</taxon>
        <taxon>Ixodoidea</taxon>
        <taxon>Ixodidae</taxon>
        <taxon>Rhipicephalinae</taxon>
        <taxon>Dermacentor</taxon>
    </lineage>
</organism>
<comment type="caution">
    <text evidence="1">The sequence shown here is derived from an EMBL/GenBank/DDBJ whole genome shotgun (WGS) entry which is preliminary data.</text>
</comment>
<sequence length="190" mass="20596">MASEQAPSRPSFLPDPLAADLSSFGASDTDSTRFADAGHAKCASLCRLQLIATDEAATRLDGTLRGTRGLDPGMADGSDRTGFGDNPRRLIFINNEFVDSKSGKTFATFNPVNEEKIADVQEGSKEDIDAAVKAAREAFRRGSKWRTMDASQRGTIINSLADLMEQNADYMAVRKGAIFQCGRSRRTNSH</sequence>
<protein>
    <submittedName>
        <fullName evidence="1">Uncharacterized protein</fullName>
    </submittedName>
</protein>
<name>A0ACB8C306_DERSI</name>
<evidence type="ECO:0000313" key="2">
    <source>
        <dbReference type="Proteomes" id="UP000821865"/>
    </source>
</evidence>
<evidence type="ECO:0000313" key="1">
    <source>
        <dbReference type="EMBL" id="KAH7933222.1"/>
    </source>
</evidence>
<reference evidence="1" key="1">
    <citation type="submission" date="2020-05" db="EMBL/GenBank/DDBJ databases">
        <title>Large-scale comparative analyses of tick genomes elucidate their genetic diversity and vector capacities.</title>
        <authorList>
            <person name="Jia N."/>
            <person name="Wang J."/>
            <person name="Shi W."/>
            <person name="Du L."/>
            <person name="Sun Y."/>
            <person name="Zhan W."/>
            <person name="Jiang J."/>
            <person name="Wang Q."/>
            <person name="Zhang B."/>
            <person name="Ji P."/>
            <person name="Sakyi L.B."/>
            <person name="Cui X."/>
            <person name="Yuan T."/>
            <person name="Jiang B."/>
            <person name="Yang W."/>
            <person name="Lam T.T.-Y."/>
            <person name="Chang Q."/>
            <person name="Ding S."/>
            <person name="Wang X."/>
            <person name="Zhu J."/>
            <person name="Ruan X."/>
            <person name="Zhao L."/>
            <person name="Wei J."/>
            <person name="Que T."/>
            <person name="Du C."/>
            <person name="Cheng J."/>
            <person name="Dai P."/>
            <person name="Han X."/>
            <person name="Huang E."/>
            <person name="Gao Y."/>
            <person name="Liu J."/>
            <person name="Shao H."/>
            <person name="Ye R."/>
            <person name="Li L."/>
            <person name="Wei W."/>
            <person name="Wang X."/>
            <person name="Wang C."/>
            <person name="Yang T."/>
            <person name="Huo Q."/>
            <person name="Li W."/>
            <person name="Guo W."/>
            <person name="Chen H."/>
            <person name="Zhou L."/>
            <person name="Ni X."/>
            <person name="Tian J."/>
            <person name="Zhou Y."/>
            <person name="Sheng Y."/>
            <person name="Liu T."/>
            <person name="Pan Y."/>
            <person name="Xia L."/>
            <person name="Li J."/>
            <person name="Zhao F."/>
            <person name="Cao W."/>
        </authorList>
    </citation>
    <scope>NUCLEOTIDE SEQUENCE</scope>
    <source>
        <strain evidence="1">Dsil-2018</strain>
    </source>
</reference>